<keyword evidence="4" id="KW-1185">Reference proteome</keyword>
<dbReference type="RefSeq" id="WP_109766691.1">
    <property type="nucleotide sequence ID" value="NZ_JASHJQ010000006.1"/>
</dbReference>
<evidence type="ECO:0000313" key="4">
    <source>
        <dbReference type="Proteomes" id="UP000246132"/>
    </source>
</evidence>
<dbReference type="PANTHER" id="PTHR46558:SF13">
    <property type="entry name" value="HTH-TYPE TRANSCRIPTIONAL REGULATOR IMMR"/>
    <property type="match status" value="1"/>
</dbReference>
<reference evidence="3 4" key="1">
    <citation type="journal article" date="2018" name="Int. J. Syst. Bacteriol.">
        <title>Oceaniradius stylonemae gen. nov., sp. nov., isolated from a red alga, Stylonema cornu-cervi.</title>
        <authorList>
            <person name="Jeong S."/>
        </authorList>
    </citation>
    <scope>NUCLEOTIDE SEQUENCE [LARGE SCALE GENOMIC DNA]</scope>
    <source>
        <strain evidence="3 4">StC1</strain>
    </source>
</reference>
<dbReference type="PANTHER" id="PTHR46558">
    <property type="entry name" value="TRACRIPTIONAL REGULATORY PROTEIN-RELATED-RELATED"/>
    <property type="match status" value="1"/>
</dbReference>
<comment type="caution">
    <text evidence="3">The sequence shown here is derived from an EMBL/GenBank/DDBJ whole genome shotgun (WGS) entry which is preliminary data.</text>
</comment>
<dbReference type="PROSITE" id="PS50943">
    <property type="entry name" value="HTH_CROC1"/>
    <property type="match status" value="1"/>
</dbReference>
<sequence>MNADADGAGMDDTLGGRIVSARETAGLTTAQLARRLGVKSATLQNWESDRSEPRSNKLFMLAGLLNVSPTWLINGLGESPGEAPPARSDVMLAREQLIELRGQVEKLTGSIDQVLARLDGM</sequence>
<gene>
    <name evidence="3" type="ORF">DEM25_009165</name>
</gene>
<protein>
    <submittedName>
        <fullName evidence="3">Helix-turn-helix domain-containing protein</fullName>
    </submittedName>
</protein>
<evidence type="ECO:0000259" key="2">
    <source>
        <dbReference type="PROSITE" id="PS50943"/>
    </source>
</evidence>
<dbReference type="InterPro" id="IPR010982">
    <property type="entry name" value="Lambda_DNA-bd_dom_sf"/>
</dbReference>
<dbReference type="CDD" id="cd00093">
    <property type="entry name" value="HTH_XRE"/>
    <property type="match status" value="1"/>
</dbReference>
<dbReference type="OrthoDB" id="5659783at2"/>
<dbReference type="Pfam" id="PF01381">
    <property type="entry name" value="HTH_3"/>
    <property type="match status" value="1"/>
</dbReference>
<dbReference type="EMBL" id="QFWV02000005">
    <property type="protein sequence ID" value="RKF06976.1"/>
    <property type="molecule type" value="Genomic_DNA"/>
</dbReference>
<name>A0A3A8AAM9_9HYPH</name>
<evidence type="ECO:0000256" key="1">
    <source>
        <dbReference type="ARBA" id="ARBA00023125"/>
    </source>
</evidence>
<dbReference type="GO" id="GO:0003677">
    <property type="term" value="F:DNA binding"/>
    <property type="evidence" value="ECO:0007669"/>
    <property type="project" value="UniProtKB-KW"/>
</dbReference>
<dbReference type="SMART" id="SM00530">
    <property type="entry name" value="HTH_XRE"/>
    <property type="match status" value="1"/>
</dbReference>
<dbReference type="Proteomes" id="UP000246132">
    <property type="component" value="Unassembled WGS sequence"/>
</dbReference>
<dbReference type="Gene3D" id="1.10.260.40">
    <property type="entry name" value="lambda repressor-like DNA-binding domains"/>
    <property type="match status" value="1"/>
</dbReference>
<accession>A0A3A8AAM9</accession>
<evidence type="ECO:0000313" key="3">
    <source>
        <dbReference type="EMBL" id="RKF06976.1"/>
    </source>
</evidence>
<dbReference type="SUPFAM" id="SSF47413">
    <property type="entry name" value="lambda repressor-like DNA-binding domains"/>
    <property type="match status" value="1"/>
</dbReference>
<organism evidence="3 4">
    <name type="scientific">Oceaniradius stylonematis</name>
    <dbReference type="NCBI Taxonomy" id="2184161"/>
    <lineage>
        <taxon>Bacteria</taxon>
        <taxon>Pseudomonadati</taxon>
        <taxon>Pseudomonadota</taxon>
        <taxon>Alphaproteobacteria</taxon>
        <taxon>Hyphomicrobiales</taxon>
        <taxon>Ahrensiaceae</taxon>
        <taxon>Oceaniradius</taxon>
    </lineage>
</organism>
<feature type="domain" description="HTH cro/C1-type" evidence="2">
    <location>
        <begin position="18"/>
        <end position="72"/>
    </location>
</feature>
<proteinExistence type="predicted"/>
<keyword evidence="1" id="KW-0238">DNA-binding</keyword>
<dbReference type="AlphaFoldDB" id="A0A3A8AAM9"/>
<dbReference type="InterPro" id="IPR001387">
    <property type="entry name" value="Cro/C1-type_HTH"/>
</dbReference>